<dbReference type="AlphaFoldDB" id="A0A1Y5PRQ0"/>
<proteinExistence type="predicted"/>
<organism evidence="1">
    <name type="scientific">uncultured Mycobacterium sp</name>
    <dbReference type="NCBI Taxonomy" id="171292"/>
    <lineage>
        <taxon>Bacteria</taxon>
        <taxon>Bacillati</taxon>
        <taxon>Actinomycetota</taxon>
        <taxon>Actinomycetes</taxon>
        <taxon>Mycobacteriales</taxon>
        <taxon>Mycobacteriaceae</taxon>
        <taxon>Mycobacterium</taxon>
        <taxon>environmental samples</taxon>
    </lineage>
</organism>
<reference evidence="1" key="1">
    <citation type="submission" date="2016-03" db="EMBL/GenBank/DDBJ databases">
        <authorList>
            <person name="Ploux O."/>
        </authorList>
    </citation>
    <scope>NUCLEOTIDE SEQUENCE</scope>
    <source>
        <strain evidence="1">UC10</strain>
    </source>
</reference>
<gene>
    <name evidence="1" type="ORF">MHPYR_620037</name>
</gene>
<dbReference type="EMBL" id="FLQS01000059">
    <property type="protein sequence ID" value="SBS78861.1"/>
    <property type="molecule type" value="Genomic_DNA"/>
</dbReference>
<evidence type="ECO:0000313" key="1">
    <source>
        <dbReference type="EMBL" id="SBS78861.1"/>
    </source>
</evidence>
<name>A0A1Y5PRQ0_9MYCO</name>
<sequence length="56" mass="6214">MLVIESRHVTVIGTVCTTNVSFCAHPLDHVRVMQLESGPLRTDPGQFGEVVPRRRA</sequence>
<protein>
    <submittedName>
        <fullName evidence="1">Uncharacterized protein</fullName>
    </submittedName>
</protein>
<accession>A0A1Y5PRQ0</accession>